<keyword evidence="4" id="KW-0963">Cytoplasm</keyword>
<dbReference type="SUPFAM" id="SSF55031">
    <property type="entry name" value="Bacterial exopeptidase dimerisation domain"/>
    <property type="match status" value="1"/>
</dbReference>
<feature type="domain" description="Peptidase M20 dimerisation" evidence="11">
    <location>
        <begin position="179"/>
        <end position="288"/>
    </location>
</feature>
<dbReference type="PANTHER" id="PTHR43808">
    <property type="entry name" value="ACETYLORNITHINE DEACETYLASE"/>
    <property type="match status" value="1"/>
</dbReference>
<keyword evidence="5" id="KW-0055">Arginine biosynthesis</keyword>
<keyword evidence="10" id="KW-0170">Cobalt</keyword>
<dbReference type="NCBIfam" id="TIGR01892">
    <property type="entry name" value="AcOrn-deacetyl"/>
    <property type="match status" value="1"/>
</dbReference>
<organism evidence="12 13">
    <name type="scientific">Rosenbergiella australiborealis</name>
    <dbReference type="NCBI Taxonomy" id="1544696"/>
    <lineage>
        <taxon>Bacteria</taxon>
        <taxon>Pseudomonadati</taxon>
        <taxon>Pseudomonadota</taxon>
        <taxon>Gammaproteobacteria</taxon>
        <taxon>Enterobacterales</taxon>
        <taxon>Erwiniaceae</taxon>
        <taxon>Rosenbergiella</taxon>
    </lineage>
</organism>
<evidence type="ECO:0000256" key="4">
    <source>
        <dbReference type="ARBA" id="ARBA00022490"/>
    </source>
</evidence>
<dbReference type="Pfam" id="PF07687">
    <property type="entry name" value="M20_dimer"/>
    <property type="match status" value="1"/>
</dbReference>
<dbReference type="InterPro" id="IPR002933">
    <property type="entry name" value="Peptidase_M20"/>
</dbReference>
<dbReference type="EMBL" id="JABBFO010000003">
    <property type="protein sequence ID" value="MBT0726892.1"/>
    <property type="molecule type" value="Genomic_DNA"/>
</dbReference>
<evidence type="ECO:0000313" key="12">
    <source>
        <dbReference type="EMBL" id="MBT0726892.1"/>
    </source>
</evidence>
<evidence type="ECO:0000256" key="8">
    <source>
        <dbReference type="ARBA" id="ARBA00022801"/>
    </source>
</evidence>
<keyword evidence="13" id="KW-1185">Reference proteome</keyword>
<dbReference type="InterPro" id="IPR001261">
    <property type="entry name" value="ArgE/DapE_CS"/>
</dbReference>
<dbReference type="NCBIfam" id="NF005710">
    <property type="entry name" value="PRK07522.1"/>
    <property type="match status" value="1"/>
</dbReference>
<evidence type="ECO:0000256" key="6">
    <source>
        <dbReference type="ARBA" id="ARBA00022605"/>
    </source>
</evidence>
<comment type="caution">
    <text evidence="12">The sequence shown here is derived from an EMBL/GenBank/DDBJ whole genome shotgun (WGS) entry which is preliminary data.</text>
</comment>
<proteinExistence type="inferred from homology"/>
<keyword evidence="9" id="KW-0862">Zinc</keyword>
<dbReference type="PROSITE" id="PS00759">
    <property type="entry name" value="ARGE_DAPE_CPG2_2"/>
    <property type="match status" value="1"/>
</dbReference>
<dbReference type="PROSITE" id="PS00758">
    <property type="entry name" value="ARGE_DAPE_CPG2_1"/>
    <property type="match status" value="1"/>
</dbReference>
<dbReference type="InterPro" id="IPR010169">
    <property type="entry name" value="AcOrn-deacetyl"/>
</dbReference>
<evidence type="ECO:0000259" key="11">
    <source>
        <dbReference type="Pfam" id="PF07687"/>
    </source>
</evidence>
<keyword evidence="6" id="KW-0028">Amino-acid biosynthesis</keyword>
<evidence type="ECO:0000256" key="2">
    <source>
        <dbReference type="ARBA" id="ARBA00001947"/>
    </source>
</evidence>
<dbReference type="Proteomes" id="UP000786875">
    <property type="component" value="Unassembled WGS sequence"/>
</dbReference>
<sequence length="395" mass="43634">MEYPVMNSLHSRTVELLGSLIEFDTTSRESNLHLINFVRDYLVAKGVSCELIFNQEKSKANLLATLGPQVEGGIMLSGHTDVVPVTGQQWHYPPFQLTSEQGRHYGRGTADMKGFIACMLALVAQVDQARLQRPLWLALSYDEEVGCLGVHGLLDELAQRPVKPELCLVGEPTSMQPVNGHKGKVALRCQIVGHECHSAYTPQGVNAINYAAQLIHFILKRDERLAEEVNPAFDPPFSTLHIGTITGGGALNIVPNHCQFDMELRYLPQHSPDTVIDDIKAYANHTLVPQMQQRFSGSAIAFNTLAAYPALYVAQSEPWVQRLLKWTQQTATTTVAFGTEAGLFHQQGITTVVCGPGSMAQGHKPDEYIEDAQIEQCLQLLVKMVETLYVTAQTE</sequence>
<evidence type="ECO:0000256" key="7">
    <source>
        <dbReference type="ARBA" id="ARBA00022723"/>
    </source>
</evidence>
<comment type="cofactor">
    <cofactor evidence="2">
        <name>Zn(2+)</name>
        <dbReference type="ChEBI" id="CHEBI:29105"/>
    </cofactor>
</comment>
<keyword evidence="8 12" id="KW-0378">Hydrolase</keyword>
<dbReference type="Gene3D" id="3.40.630.10">
    <property type="entry name" value="Zn peptidases"/>
    <property type="match status" value="1"/>
</dbReference>
<evidence type="ECO:0000313" key="13">
    <source>
        <dbReference type="Proteomes" id="UP000786875"/>
    </source>
</evidence>
<dbReference type="GO" id="GO:0008777">
    <property type="term" value="F:acetylornithine deacetylase activity"/>
    <property type="evidence" value="ECO:0007669"/>
    <property type="project" value="UniProtKB-EC"/>
</dbReference>
<dbReference type="CDD" id="cd03894">
    <property type="entry name" value="M20_ArgE"/>
    <property type="match status" value="1"/>
</dbReference>
<dbReference type="InterPro" id="IPR011650">
    <property type="entry name" value="Peptidase_M20_dimer"/>
</dbReference>
<accession>A0ABS5T3G1</accession>
<reference evidence="12 13" key="1">
    <citation type="submission" date="2020-04" db="EMBL/GenBank/DDBJ databases">
        <title>Genome sequencing of Rosenbergiella species.</title>
        <authorList>
            <person name="Alvarez-Perez S."/>
            <person name="Lievens B."/>
        </authorList>
    </citation>
    <scope>NUCLEOTIDE SEQUENCE [LARGE SCALE GENOMIC DNA]</scope>
    <source>
        <strain evidence="12 13">CdVSA20.1</strain>
    </source>
</reference>
<dbReference type="EC" id="3.5.1.16" evidence="12"/>
<gene>
    <name evidence="12" type="primary">argE</name>
    <name evidence="12" type="ORF">HGT73_05750</name>
</gene>
<dbReference type="Pfam" id="PF01546">
    <property type="entry name" value="Peptidase_M20"/>
    <property type="match status" value="1"/>
</dbReference>
<evidence type="ECO:0000256" key="3">
    <source>
        <dbReference type="ARBA" id="ARBA00005691"/>
    </source>
</evidence>
<name>A0ABS5T3G1_9GAMM</name>
<comment type="cofactor">
    <cofactor evidence="1">
        <name>Co(2+)</name>
        <dbReference type="ChEBI" id="CHEBI:48828"/>
    </cofactor>
</comment>
<evidence type="ECO:0000256" key="10">
    <source>
        <dbReference type="ARBA" id="ARBA00023285"/>
    </source>
</evidence>
<dbReference type="InterPro" id="IPR050072">
    <property type="entry name" value="Peptidase_M20A"/>
</dbReference>
<comment type="similarity">
    <text evidence="3">Belongs to the peptidase M20A family. ArgE subfamily.</text>
</comment>
<dbReference type="InterPro" id="IPR036264">
    <property type="entry name" value="Bact_exopeptidase_dim_dom"/>
</dbReference>
<protein>
    <submittedName>
        <fullName evidence="12">Acetylornithine deacetylase</fullName>
        <ecNumber evidence="12">3.5.1.16</ecNumber>
    </submittedName>
</protein>
<dbReference type="PANTHER" id="PTHR43808:SF31">
    <property type="entry name" value="N-ACETYL-L-CITRULLINE DEACETYLASE"/>
    <property type="match status" value="1"/>
</dbReference>
<evidence type="ECO:0000256" key="5">
    <source>
        <dbReference type="ARBA" id="ARBA00022571"/>
    </source>
</evidence>
<evidence type="ECO:0000256" key="1">
    <source>
        <dbReference type="ARBA" id="ARBA00001941"/>
    </source>
</evidence>
<evidence type="ECO:0000256" key="9">
    <source>
        <dbReference type="ARBA" id="ARBA00022833"/>
    </source>
</evidence>
<dbReference type="SUPFAM" id="SSF53187">
    <property type="entry name" value="Zn-dependent exopeptidases"/>
    <property type="match status" value="1"/>
</dbReference>
<dbReference type="Gene3D" id="3.30.70.360">
    <property type="match status" value="1"/>
</dbReference>
<keyword evidence="7" id="KW-0479">Metal-binding</keyword>